<evidence type="ECO:0000256" key="1">
    <source>
        <dbReference type="SAM" id="MobiDB-lite"/>
    </source>
</evidence>
<feature type="compositionally biased region" description="Basic and acidic residues" evidence="1">
    <location>
        <begin position="100"/>
        <end position="133"/>
    </location>
</feature>
<name>A0AAV7NPR2_PLEWA</name>
<feature type="region of interest" description="Disordered" evidence="1">
    <location>
        <begin position="1"/>
        <end position="87"/>
    </location>
</feature>
<sequence>MLVSTTERADAIRNPGNDEGKAKRRETQQRMERSEEHHQEEERRWKMGGPENKEVRKKMRGDRGGAARSWETAAEKGESAKASHVPRGTWLLQDFRRETQQWMERSEERQQEEECRLKTGGPENKEAWKKTSSDRGGAASSRETATEKRESVNASHVPGGMWLLQVWNRSCGPFVKLVGKAGREREGGLGTPEQCT</sequence>
<feature type="region of interest" description="Disordered" evidence="1">
    <location>
        <begin position="100"/>
        <end position="157"/>
    </location>
</feature>
<dbReference type="EMBL" id="JANPWB010000012">
    <property type="protein sequence ID" value="KAJ1116659.1"/>
    <property type="molecule type" value="Genomic_DNA"/>
</dbReference>
<gene>
    <name evidence="2" type="ORF">NDU88_004865</name>
</gene>
<dbReference type="Proteomes" id="UP001066276">
    <property type="component" value="Chromosome 8"/>
</dbReference>
<comment type="caution">
    <text evidence="2">The sequence shown here is derived from an EMBL/GenBank/DDBJ whole genome shotgun (WGS) entry which is preliminary data.</text>
</comment>
<keyword evidence="3" id="KW-1185">Reference proteome</keyword>
<dbReference type="AlphaFoldDB" id="A0AAV7NPR2"/>
<proteinExistence type="predicted"/>
<evidence type="ECO:0000313" key="3">
    <source>
        <dbReference type="Proteomes" id="UP001066276"/>
    </source>
</evidence>
<protein>
    <submittedName>
        <fullName evidence="2">Uncharacterized protein</fullName>
    </submittedName>
</protein>
<feature type="compositionally biased region" description="Basic and acidic residues" evidence="1">
    <location>
        <begin position="7"/>
        <end position="45"/>
    </location>
</feature>
<accession>A0AAV7NPR2</accession>
<reference evidence="2" key="1">
    <citation type="journal article" date="2022" name="bioRxiv">
        <title>Sequencing and chromosome-scale assembly of the giantPleurodeles waltlgenome.</title>
        <authorList>
            <person name="Brown T."/>
            <person name="Elewa A."/>
            <person name="Iarovenko S."/>
            <person name="Subramanian E."/>
            <person name="Araus A.J."/>
            <person name="Petzold A."/>
            <person name="Susuki M."/>
            <person name="Suzuki K.-i.T."/>
            <person name="Hayashi T."/>
            <person name="Toyoda A."/>
            <person name="Oliveira C."/>
            <person name="Osipova E."/>
            <person name="Leigh N.D."/>
            <person name="Simon A."/>
            <person name="Yun M.H."/>
        </authorList>
    </citation>
    <scope>NUCLEOTIDE SEQUENCE</scope>
    <source>
        <strain evidence="2">20211129_DDA</strain>
        <tissue evidence="2">Liver</tissue>
    </source>
</reference>
<evidence type="ECO:0000313" key="2">
    <source>
        <dbReference type="EMBL" id="KAJ1116659.1"/>
    </source>
</evidence>
<organism evidence="2 3">
    <name type="scientific">Pleurodeles waltl</name>
    <name type="common">Iberian ribbed newt</name>
    <dbReference type="NCBI Taxonomy" id="8319"/>
    <lineage>
        <taxon>Eukaryota</taxon>
        <taxon>Metazoa</taxon>
        <taxon>Chordata</taxon>
        <taxon>Craniata</taxon>
        <taxon>Vertebrata</taxon>
        <taxon>Euteleostomi</taxon>
        <taxon>Amphibia</taxon>
        <taxon>Batrachia</taxon>
        <taxon>Caudata</taxon>
        <taxon>Salamandroidea</taxon>
        <taxon>Salamandridae</taxon>
        <taxon>Pleurodelinae</taxon>
        <taxon>Pleurodeles</taxon>
    </lineage>
</organism>